<feature type="binding site" evidence="8">
    <location>
        <position position="135"/>
    </location>
    <ligand>
        <name>NAD(+)</name>
        <dbReference type="ChEBI" id="CHEBI:57540"/>
    </ligand>
</feature>
<keyword evidence="3" id="KW-0963">Cytoplasm</keyword>
<evidence type="ECO:0000256" key="6">
    <source>
        <dbReference type="ARBA" id="ARBA00048723"/>
    </source>
</evidence>
<reference evidence="13" key="2">
    <citation type="submission" date="2025-08" db="UniProtKB">
        <authorList>
            <consortium name="Ensembl"/>
        </authorList>
    </citation>
    <scope>IDENTIFICATION</scope>
</reference>
<feature type="binding site" evidence="8">
    <location>
        <position position="334"/>
    </location>
    <ligand>
        <name>NAD(+)</name>
        <dbReference type="ChEBI" id="CHEBI:57540"/>
    </ligand>
</feature>
<comment type="catalytic activity">
    <reaction evidence="6">
        <text>sn-glycerol 3-phosphate + NAD(+) = dihydroxyacetone phosphate + NADH + H(+)</text>
        <dbReference type="Rhea" id="RHEA:11092"/>
        <dbReference type="ChEBI" id="CHEBI:15378"/>
        <dbReference type="ChEBI" id="CHEBI:57540"/>
        <dbReference type="ChEBI" id="CHEBI:57597"/>
        <dbReference type="ChEBI" id="CHEBI:57642"/>
        <dbReference type="ChEBI" id="CHEBI:57945"/>
        <dbReference type="EC" id="1.1.1.8"/>
    </reaction>
    <physiologicalReaction direction="left-to-right" evidence="6">
        <dbReference type="Rhea" id="RHEA:11093"/>
    </physiologicalReaction>
</comment>
<evidence type="ECO:0000313" key="14">
    <source>
        <dbReference type="Proteomes" id="UP000314987"/>
    </source>
</evidence>
<dbReference type="InterPro" id="IPR017751">
    <property type="entry name" value="G3P_DH_NAD-dep_euk"/>
</dbReference>
<dbReference type="STRING" id="29139.ENSVURP00010009077"/>
<reference evidence="14" key="1">
    <citation type="submission" date="2018-12" db="EMBL/GenBank/DDBJ databases">
        <authorList>
            <person name="Yazar S."/>
        </authorList>
    </citation>
    <scope>NUCLEOTIDE SEQUENCE [LARGE SCALE GENOMIC DNA]</scope>
</reference>
<keyword evidence="14" id="KW-1185">Reference proteome</keyword>
<dbReference type="InterPro" id="IPR006109">
    <property type="entry name" value="G3P_DH_NAD-dep_C"/>
</dbReference>
<dbReference type="PANTHER" id="PTHR11728:SF46">
    <property type="entry name" value="GLYCEROL-3-PHOSPHATE DEHYDROGENASE [NAD(+)]"/>
    <property type="match status" value="1"/>
</dbReference>
<sequence>MEVHIAAAAVAFVKRGSPPPVESSTKPIPSSDSAIKCLPEGLQVCIVGAGNWGTTIARIIGSNVMNSKTFDNKVKLWVFEEIVDGRKLSDIINEEHENKKYLPGYKLTPNVVAVPDLMKAVDNADILLFILPHEFIQKICCEIAGHLKPGAFGISLIKGIHESPGTLKLTSHIIQEMLGIEISVLMGANIANEVADEKFCEATIGCTNKTHGKIFKELFETLNFRMTVVEDDETVELCGALKNIVALGAGFIDGLGYGDNTKAAVIRLGFMEMIKFAKIFCKRPVHLSTFLESCGIADLVATCYGGRSRKVAEAFARTGKSLEELEKEILNGQKLQGPPTVRELYKILKKKNMDEEFPLFVCIYEICCDGKSVNDFICCLQTHPG</sequence>
<dbReference type="PRINTS" id="PR00077">
    <property type="entry name" value="GPDHDRGNASE"/>
</dbReference>
<dbReference type="GO" id="GO:0005975">
    <property type="term" value="P:carbohydrate metabolic process"/>
    <property type="evidence" value="ECO:0007669"/>
    <property type="project" value="InterPro"/>
</dbReference>
<dbReference type="NCBIfam" id="TIGR03376">
    <property type="entry name" value="glycerol3P_DH"/>
    <property type="match status" value="1"/>
</dbReference>
<dbReference type="FunFam" id="1.10.1040.10:FF:000084">
    <property type="entry name" value="Glycerol-3-phosphate dehydrogenase [NAD(+)], cytoplasmic"/>
    <property type="match status" value="1"/>
</dbReference>
<keyword evidence="5 8" id="KW-0520">NAD</keyword>
<feature type="domain" description="Glycerol-3-phosphate dehydrogenase NAD-dependent C-terminal" evidence="12">
    <location>
        <begin position="233"/>
        <end position="377"/>
    </location>
</feature>
<feature type="binding site" evidence="8">
    <location>
        <position position="191"/>
    </location>
    <ligand>
        <name>NAD(+)</name>
        <dbReference type="ChEBI" id="CHEBI:57540"/>
    </ligand>
</feature>
<dbReference type="SUPFAM" id="SSF51735">
    <property type="entry name" value="NAD(P)-binding Rossmann-fold domains"/>
    <property type="match status" value="1"/>
</dbReference>
<dbReference type="Ensembl" id="ENSVURT00010010294.1">
    <property type="protein sequence ID" value="ENSVURP00010009077.1"/>
    <property type="gene ID" value="ENSVURG00010007037.1"/>
</dbReference>
<gene>
    <name evidence="13" type="primary">LOC114030441</name>
</gene>
<protein>
    <recommendedName>
        <fullName evidence="10">Glycerol-3-phosphate dehydrogenase [NAD(+)]</fullName>
        <ecNumber evidence="10">1.1.1.8</ecNumber>
    </recommendedName>
</protein>
<dbReference type="Pfam" id="PF01210">
    <property type="entry name" value="NAD_Gly3P_dh_N"/>
    <property type="match status" value="1"/>
</dbReference>
<dbReference type="InterPro" id="IPR011128">
    <property type="entry name" value="G3P_DH_NAD-dep_N"/>
</dbReference>
<name>A0A4X2KIA2_VOMUR</name>
<comment type="similarity">
    <text evidence="2 9">Belongs to the NAD-dependent glycerol-3-phosphate dehydrogenase family.</text>
</comment>
<dbReference type="Proteomes" id="UP000314987">
    <property type="component" value="Unassembled WGS sequence"/>
</dbReference>
<dbReference type="Gene3D" id="3.40.50.720">
    <property type="entry name" value="NAD(P)-binding Rossmann-like Domain"/>
    <property type="match status" value="1"/>
</dbReference>
<dbReference type="GO" id="GO:0046168">
    <property type="term" value="P:glycerol-3-phosphate catabolic process"/>
    <property type="evidence" value="ECO:0007669"/>
    <property type="project" value="UniProtKB-UniRule"/>
</dbReference>
<dbReference type="GO" id="GO:0042803">
    <property type="term" value="F:protein homodimerization activity"/>
    <property type="evidence" value="ECO:0007669"/>
    <property type="project" value="InterPro"/>
</dbReference>
<evidence type="ECO:0000256" key="9">
    <source>
        <dbReference type="RuleBase" id="RU000437"/>
    </source>
</evidence>
<evidence type="ECO:0000313" key="13">
    <source>
        <dbReference type="Ensembl" id="ENSVURP00010009077.1"/>
    </source>
</evidence>
<feature type="domain" description="Glycerol-3-phosphate dehydrogenase NAD-dependent N-terminal" evidence="11">
    <location>
        <begin position="43"/>
        <end position="210"/>
    </location>
</feature>
<dbReference type="FunFam" id="3.40.50.720:FF:000088">
    <property type="entry name" value="Glycerol-3-phosphate dehydrogenase [NAD(+)]"/>
    <property type="match status" value="1"/>
</dbReference>
<feature type="active site" description="Proton acceptor" evidence="7">
    <location>
        <position position="242"/>
    </location>
</feature>
<evidence type="ECO:0000256" key="1">
    <source>
        <dbReference type="ARBA" id="ARBA00004496"/>
    </source>
</evidence>
<accession>A0A4X2KIA2</accession>
<organism evidence="13 14">
    <name type="scientific">Vombatus ursinus</name>
    <name type="common">Common wombat</name>
    <dbReference type="NCBI Taxonomy" id="29139"/>
    <lineage>
        <taxon>Eukaryota</taxon>
        <taxon>Metazoa</taxon>
        <taxon>Chordata</taxon>
        <taxon>Craniata</taxon>
        <taxon>Vertebrata</taxon>
        <taxon>Euteleostomi</taxon>
        <taxon>Mammalia</taxon>
        <taxon>Metatheria</taxon>
        <taxon>Diprotodontia</taxon>
        <taxon>Vombatidae</taxon>
        <taxon>Vombatus</taxon>
    </lineage>
</organism>
<feature type="binding site" evidence="8">
    <location>
        <begin position="48"/>
        <end position="53"/>
    </location>
    <ligand>
        <name>NAD(+)</name>
        <dbReference type="ChEBI" id="CHEBI:57540"/>
    </ligand>
</feature>
<dbReference type="SUPFAM" id="SSF48179">
    <property type="entry name" value="6-phosphogluconate dehydrogenase C-terminal domain-like"/>
    <property type="match status" value="1"/>
</dbReference>
<evidence type="ECO:0000256" key="5">
    <source>
        <dbReference type="ARBA" id="ARBA00023027"/>
    </source>
</evidence>
<dbReference type="GO" id="GO:0051287">
    <property type="term" value="F:NAD binding"/>
    <property type="evidence" value="ECO:0007669"/>
    <property type="project" value="UniProtKB-UniRule"/>
</dbReference>
<dbReference type="OMA" id="HTYFESC"/>
<dbReference type="AlphaFoldDB" id="A0A4X2KIA2"/>
<keyword evidence="4 9" id="KW-0560">Oxidoreductase</keyword>
<evidence type="ECO:0000256" key="10">
    <source>
        <dbReference type="RuleBase" id="RU361243"/>
    </source>
</evidence>
<evidence type="ECO:0000256" key="4">
    <source>
        <dbReference type="ARBA" id="ARBA00023002"/>
    </source>
</evidence>
<dbReference type="GeneTree" id="ENSGT00390000003114"/>
<dbReference type="PANTHER" id="PTHR11728">
    <property type="entry name" value="GLYCEROL-3-PHOSPHATE DEHYDROGENASE"/>
    <property type="match status" value="1"/>
</dbReference>
<evidence type="ECO:0000259" key="12">
    <source>
        <dbReference type="Pfam" id="PF07479"/>
    </source>
</evidence>
<dbReference type="InterPro" id="IPR036291">
    <property type="entry name" value="NAD(P)-bd_dom_sf"/>
</dbReference>
<dbReference type="InterPro" id="IPR008927">
    <property type="entry name" value="6-PGluconate_DH-like_C_sf"/>
</dbReference>
<dbReference type="GO" id="GO:0005829">
    <property type="term" value="C:cytosol"/>
    <property type="evidence" value="ECO:0007669"/>
    <property type="project" value="TreeGrafter"/>
</dbReference>
<dbReference type="PROSITE" id="PS00957">
    <property type="entry name" value="NAD_G3PDH"/>
    <property type="match status" value="1"/>
</dbReference>
<dbReference type="EC" id="1.1.1.8" evidence="10"/>
<feature type="binding site" evidence="8">
    <location>
        <position position="336"/>
    </location>
    <ligand>
        <name>NAD(+)</name>
        <dbReference type="ChEBI" id="CHEBI:57540"/>
    </ligand>
</feature>
<feature type="binding site" evidence="8">
    <location>
        <position position="307"/>
    </location>
    <ligand>
        <name>NAD(+)</name>
        <dbReference type="ChEBI" id="CHEBI:57540"/>
    </ligand>
</feature>
<dbReference type="InterPro" id="IPR006168">
    <property type="entry name" value="G3P_DH_NAD-dep"/>
</dbReference>
<evidence type="ECO:0000256" key="8">
    <source>
        <dbReference type="PIRSR" id="PIRSR000114-3"/>
    </source>
</evidence>
<dbReference type="Gene3D" id="1.10.1040.10">
    <property type="entry name" value="N-(1-d-carboxylethyl)-l-norvaline Dehydrogenase, domain 2"/>
    <property type="match status" value="1"/>
</dbReference>
<dbReference type="PIRSF" id="PIRSF000114">
    <property type="entry name" value="Glycerol-3-P_dh"/>
    <property type="match status" value="1"/>
</dbReference>
<evidence type="ECO:0000256" key="2">
    <source>
        <dbReference type="ARBA" id="ARBA00011009"/>
    </source>
</evidence>
<dbReference type="Pfam" id="PF07479">
    <property type="entry name" value="NAD_Gly3P_dh_C"/>
    <property type="match status" value="1"/>
</dbReference>
<reference evidence="13" key="3">
    <citation type="submission" date="2025-09" db="UniProtKB">
        <authorList>
            <consortium name="Ensembl"/>
        </authorList>
    </citation>
    <scope>IDENTIFICATION</scope>
</reference>
<proteinExistence type="inferred from homology"/>
<dbReference type="GO" id="GO:0141152">
    <property type="term" value="F:glycerol-3-phosphate dehydrogenase (NAD+) activity"/>
    <property type="evidence" value="ECO:0007669"/>
    <property type="project" value="UniProtKB-UniRule"/>
</dbReference>
<feature type="binding site" evidence="8">
    <location>
        <position position="79"/>
    </location>
    <ligand>
        <name>NAD(+)</name>
        <dbReference type="ChEBI" id="CHEBI:57540"/>
    </ligand>
</feature>
<evidence type="ECO:0000256" key="7">
    <source>
        <dbReference type="PIRSR" id="PIRSR000114-1"/>
    </source>
</evidence>
<comment type="subcellular location">
    <subcellularLocation>
        <location evidence="1">Cytoplasm</location>
    </subcellularLocation>
</comment>
<dbReference type="InterPro" id="IPR013328">
    <property type="entry name" value="6PGD_dom2"/>
</dbReference>
<evidence type="ECO:0000259" key="11">
    <source>
        <dbReference type="Pfam" id="PF01210"/>
    </source>
</evidence>
<evidence type="ECO:0000256" key="3">
    <source>
        <dbReference type="ARBA" id="ARBA00022490"/>
    </source>
</evidence>